<evidence type="ECO:0000313" key="1">
    <source>
        <dbReference type="EMBL" id="DAD68539.1"/>
    </source>
</evidence>
<reference evidence="1" key="1">
    <citation type="journal article" date="2021" name="Proc. Natl. Acad. Sci. U.S.A.">
        <title>A Catalog of Tens of Thousands of Viruses from Human Metagenomes Reveals Hidden Associations with Chronic Diseases.</title>
        <authorList>
            <person name="Tisza M.J."/>
            <person name="Buck C.B."/>
        </authorList>
    </citation>
    <scope>NUCLEOTIDE SEQUENCE</scope>
    <source>
        <strain evidence="1">Ct3CA7</strain>
    </source>
</reference>
<organism evidence="1">
    <name type="scientific">Siphoviridae sp. ct3CA7</name>
    <dbReference type="NCBI Taxonomy" id="2823561"/>
    <lineage>
        <taxon>Viruses</taxon>
        <taxon>Duplodnaviria</taxon>
        <taxon>Heunggongvirae</taxon>
        <taxon>Uroviricota</taxon>
        <taxon>Caudoviricetes</taxon>
    </lineage>
</organism>
<proteinExistence type="predicted"/>
<name>A0A8S5LFA2_9CAUD</name>
<dbReference type="EMBL" id="BK014704">
    <property type="protein sequence ID" value="DAD68539.1"/>
    <property type="molecule type" value="Genomic_DNA"/>
</dbReference>
<accession>A0A8S5LFA2</accession>
<sequence length="111" mass="12365">MFGFLKRLRNRGRVVRRPIVVRIDATEKGRIRTLDDMAKLSAHAIIVALGVDADGDVCEAFHAHKLTDDGDVWDVCGGPKDFMTSQEILDQDLLIATLSADIMPTRQTPFE</sequence>
<protein>
    <submittedName>
        <fullName evidence="1">Uncharacterized protein</fullName>
    </submittedName>
</protein>